<evidence type="ECO:0000256" key="2">
    <source>
        <dbReference type="ARBA" id="ARBA00023002"/>
    </source>
</evidence>
<comment type="caution">
    <text evidence="6">The sequence shown here is derived from an EMBL/GenBank/DDBJ whole genome shotgun (WGS) entry which is preliminary data.</text>
</comment>
<dbReference type="Gene3D" id="3.40.605.10">
    <property type="entry name" value="Aldehyde Dehydrogenase, Chain A, domain 1"/>
    <property type="match status" value="1"/>
</dbReference>
<reference evidence="6 7" key="1">
    <citation type="submission" date="2019-04" db="EMBL/GenBank/DDBJ databases">
        <title>Microbes associate with the intestines of laboratory mice.</title>
        <authorList>
            <person name="Navarre W."/>
            <person name="Wong E."/>
            <person name="Huang K.C."/>
            <person name="Tropini C."/>
            <person name="Ng K."/>
            <person name="Yu B."/>
        </authorList>
    </citation>
    <scope>NUCLEOTIDE SEQUENCE [LARGE SCALE GENOMIC DNA]</scope>
    <source>
        <strain evidence="6 7">NM48_B13</strain>
    </source>
</reference>
<dbReference type="InterPro" id="IPR015590">
    <property type="entry name" value="Aldehyde_DH_dom"/>
</dbReference>
<feature type="domain" description="Aldehyde dehydrogenase" evidence="5">
    <location>
        <begin position="12"/>
        <end position="471"/>
    </location>
</feature>
<dbReference type="FunFam" id="3.40.605.10:FF:000007">
    <property type="entry name" value="NAD/NADP-dependent betaine aldehyde dehydrogenase"/>
    <property type="match status" value="1"/>
</dbReference>
<dbReference type="InterPro" id="IPR016161">
    <property type="entry name" value="Ald_DH/histidinol_DH"/>
</dbReference>
<dbReference type="EMBL" id="SSTM01000008">
    <property type="protein sequence ID" value="TJW09649.1"/>
    <property type="molecule type" value="Genomic_DNA"/>
</dbReference>
<dbReference type="GO" id="GO:0008911">
    <property type="term" value="F:lactaldehyde dehydrogenase (NAD+) activity"/>
    <property type="evidence" value="ECO:0007669"/>
    <property type="project" value="TreeGrafter"/>
</dbReference>
<dbReference type="OrthoDB" id="6882680at2"/>
<dbReference type="SUPFAM" id="SSF53720">
    <property type="entry name" value="ALDH-like"/>
    <property type="match status" value="1"/>
</dbReference>
<keyword evidence="2 4" id="KW-0560">Oxidoreductase</keyword>
<feature type="active site" evidence="3">
    <location>
        <position position="249"/>
    </location>
</feature>
<sequence length="477" mass="50582">MKMFIDGKAVEASTGETIDVVNPATGAVVDTVPAATAEDVAHAVACAKAAQKVWAKVPTWQRAEIMMKFLELVERDKEQLARTLSDETGKPITEARAEIGNIPIAFKAFSERAKHLYDEVITAGSEPGQETTVVITRKEPLGVVAAVIPFNFPCDLFDQKVAPALLAGNSCIVKPSTDNPLTLCMLTALLGEAGVTPGAIEIVTGRGSVVGHELCANPDIDLITLTGSTEVGIETAQVAAKTLTHTALELGGNDAFIVMADGDVDLATDEVIWGRMYNTGQVCCASKRFLVHESRVQEFTDKVVEKISALKQGMPAEDDTQIGCLISEKAAIEVERQINLTVEQGGKIVLGGKRNGAFIEPTVIVDVPAAADVAKDMEIFGPVVPIISFATEEEAVAIANSSIFGLSSCVFSADQKTCARVACAMEAGACVINGASFYRSFEEPFGGYKYSGIGTEGVMSTFDEMTHTKSIVLKNIL</sequence>
<dbReference type="RefSeq" id="WP_136846168.1">
    <property type="nucleotide sequence ID" value="NZ_CANPEU010000007.1"/>
</dbReference>
<dbReference type="InterPro" id="IPR051020">
    <property type="entry name" value="ALDH-related_metabolic_enz"/>
</dbReference>
<evidence type="ECO:0000256" key="4">
    <source>
        <dbReference type="RuleBase" id="RU003345"/>
    </source>
</evidence>
<dbReference type="Gene3D" id="3.40.309.10">
    <property type="entry name" value="Aldehyde Dehydrogenase, Chain A, domain 2"/>
    <property type="match status" value="1"/>
</dbReference>
<evidence type="ECO:0000313" key="6">
    <source>
        <dbReference type="EMBL" id="TJW09649.1"/>
    </source>
</evidence>
<name>A0A4T9TC99_9ACTN</name>
<evidence type="ECO:0000313" key="7">
    <source>
        <dbReference type="Proteomes" id="UP000309454"/>
    </source>
</evidence>
<protein>
    <submittedName>
        <fullName evidence="6">Aldehyde dehydrogenase</fullName>
    </submittedName>
</protein>
<accession>A0A4T9TC99</accession>
<dbReference type="PANTHER" id="PTHR42991">
    <property type="entry name" value="ALDEHYDE DEHYDROGENASE"/>
    <property type="match status" value="1"/>
</dbReference>
<comment type="similarity">
    <text evidence="1 4">Belongs to the aldehyde dehydrogenase family.</text>
</comment>
<proteinExistence type="inferred from homology"/>
<organism evidence="6 7">
    <name type="scientific">Parvibacter caecicola</name>
    <dbReference type="NCBI Taxonomy" id="747645"/>
    <lineage>
        <taxon>Bacteria</taxon>
        <taxon>Bacillati</taxon>
        <taxon>Actinomycetota</taxon>
        <taxon>Coriobacteriia</taxon>
        <taxon>Coriobacteriales</taxon>
        <taxon>Coriobacteriaceae</taxon>
        <taxon>Parvibacter</taxon>
    </lineage>
</organism>
<dbReference type="PANTHER" id="PTHR42991:SF1">
    <property type="entry name" value="ALDEHYDE DEHYDROGENASE"/>
    <property type="match status" value="1"/>
</dbReference>
<evidence type="ECO:0000259" key="5">
    <source>
        <dbReference type="Pfam" id="PF00171"/>
    </source>
</evidence>
<evidence type="ECO:0000256" key="1">
    <source>
        <dbReference type="ARBA" id="ARBA00009986"/>
    </source>
</evidence>
<keyword evidence="7" id="KW-1185">Reference proteome</keyword>
<dbReference type="Pfam" id="PF00171">
    <property type="entry name" value="Aldedh"/>
    <property type="match status" value="1"/>
</dbReference>
<dbReference type="AlphaFoldDB" id="A0A4T9TC99"/>
<dbReference type="Proteomes" id="UP000309454">
    <property type="component" value="Unassembled WGS sequence"/>
</dbReference>
<dbReference type="InterPro" id="IPR016163">
    <property type="entry name" value="Ald_DH_C"/>
</dbReference>
<dbReference type="InterPro" id="IPR029510">
    <property type="entry name" value="Ald_DH_CS_GLU"/>
</dbReference>
<dbReference type="InterPro" id="IPR016162">
    <property type="entry name" value="Ald_DH_N"/>
</dbReference>
<gene>
    <name evidence="6" type="ORF">E5982_08955</name>
</gene>
<evidence type="ECO:0000256" key="3">
    <source>
        <dbReference type="PROSITE-ProRule" id="PRU10007"/>
    </source>
</evidence>
<dbReference type="PROSITE" id="PS00687">
    <property type="entry name" value="ALDEHYDE_DEHYDR_GLU"/>
    <property type="match status" value="1"/>
</dbReference>